<name>A0A4Y9SIT4_9BURK</name>
<dbReference type="InterPro" id="IPR025110">
    <property type="entry name" value="AMP-bd_C"/>
</dbReference>
<dbReference type="InterPro" id="IPR017529">
    <property type="entry name" value="AcylCoA_ligase_PEP_1"/>
</dbReference>
<dbReference type="InterPro" id="IPR050237">
    <property type="entry name" value="ATP-dep_AMP-bd_enzyme"/>
</dbReference>
<proteinExistence type="predicted"/>
<dbReference type="InterPro" id="IPR020845">
    <property type="entry name" value="AMP-binding_CS"/>
</dbReference>
<evidence type="ECO:0000313" key="4">
    <source>
        <dbReference type="Proteomes" id="UP000297729"/>
    </source>
</evidence>
<dbReference type="Proteomes" id="UP000297729">
    <property type="component" value="Unassembled WGS sequence"/>
</dbReference>
<evidence type="ECO:0000259" key="1">
    <source>
        <dbReference type="Pfam" id="PF00501"/>
    </source>
</evidence>
<dbReference type="Pfam" id="PF00501">
    <property type="entry name" value="AMP-binding"/>
    <property type="match status" value="1"/>
</dbReference>
<dbReference type="Gene3D" id="3.30.300.30">
    <property type="match status" value="1"/>
</dbReference>
<evidence type="ECO:0000259" key="2">
    <source>
        <dbReference type="Pfam" id="PF13193"/>
    </source>
</evidence>
<keyword evidence="4" id="KW-1185">Reference proteome</keyword>
<dbReference type="NCBIfam" id="TIGR03098">
    <property type="entry name" value="ligase_PEP_1"/>
    <property type="match status" value="1"/>
</dbReference>
<dbReference type="GO" id="GO:0016877">
    <property type="term" value="F:ligase activity, forming carbon-sulfur bonds"/>
    <property type="evidence" value="ECO:0007669"/>
    <property type="project" value="UniProtKB-ARBA"/>
</dbReference>
<dbReference type="EMBL" id="SPVG01000127">
    <property type="protein sequence ID" value="TFW22064.1"/>
    <property type="molecule type" value="Genomic_DNA"/>
</dbReference>
<dbReference type="PANTHER" id="PTHR43767:SF10">
    <property type="entry name" value="SURFACTIN SYNTHASE SUBUNIT 1"/>
    <property type="match status" value="1"/>
</dbReference>
<feature type="domain" description="AMP-binding enzyme C-terminal" evidence="2">
    <location>
        <begin position="435"/>
        <end position="511"/>
    </location>
</feature>
<sequence length="530" mass="56706">MSELIHDFVALSAQRNGDAEALVYGEQRLDYATLAALIQRTAGGLLALAVQRGERVAVYLEKNVENVAAMFGAAAAGAVFVPVNPLLKPEQVLHILRDCNVRVLVTSVDRLKLLAPVLGECPDLRHVVVTGDVASAPQLAGQRLLAWAALQAEGGGGTAAAHRVIDTDMAAILYTSGSTGKPKGVVLSHRNMVAGARSVASYLGNTPDDRILAVLPLSFDYGLSQLTTAFHSGATAVLINHLLARDVLLAVQKEGITGLAAVPPLWIQLAQLNWPADCTLRYLTNSGGAMQRPTLAALRQALPKARPFLMYGLTEAFRSTFLPPEELERRPDSMGKAIPNAEVLVLRPDGSECAPGEPGELVHRGALVSLGYWNDAAKTAERFKPFRSPQSGLMLTEMAVWSGDTVRRDEDGFLYFISRDDEMIKTSGYRVSPTEVEEVVYAREHVAEAAALGVSHPTLGQAIVVLALAREGSSLSAAELLAALKPHLPAYMLPQKIIMASASLPRNPNGKIDRKLLSTQLADVFSENAA</sequence>
<accession>A0A4Y9SIT4</accession>
<dbReference type="RefSeq" id="WP_135201893.1">
    <property type="nucleotide sequence ID" value="NZ_SPVG01000127.1"/>
</dbReference>
<dbReference type="SUPFAM" id="SSF56801">
    <property type="entry name" value="Acetyl-CoA synthetase-like"/>
    <property type="match status" value="1"/>
</dbReference>
<organism evidence="3 4">
    <name type="scientific">Duganella callida</name>
    <dbReference type="NCBI Taxonomy" id="2561932"/>
    <lineage>
        <taxon>Bacteria</taxon>
        <taxon>Pseudomonadati</taxon>
        <taxon>Pseudomonadota</taxon>
        <taxon>Betaproteobacteria</taxon>
        <taxon>Burkholderiales</taxon>
        <taxon>Oxalobacteraceae</taxon>
        <taxon>Telluria group</taxon>
        <taxon>Duganella</taxon>
    </lineage>
</organism>
<protein>
    <submittedName>
        <fullName evidence="3">Acyl-CoA ligase (AMP-forming), exosortase A system-associated</fullName>
    </submittedName>
</protein>
<dbReference type="AlphaFoldDB" id="A0A4Y9SIT4"/>
<dbReference type="PANTHER" id="PTHR43767">
    <property type="entry name" value="LONG-CHAIN-FATTY-ACID--COA LIGASE"/>
    <property type="match status" value="1"/>
</dbReference>
<comment type="caution">
    <text evidence="3">The sequence shown here is derived from an EMBL/GenBank/DDBJ whole genome shotgun (WGS) entry which is preliminary data.</text>
</comment>
<evidence type="ECO:0000313" key="3">
    <source>
        <dbReference type="EMBL" id="TFW22064.1"/>
    </source>
</evidence>
<dbReference type="InterPro" id="IPR042099">
    <property type="entry name" value="ANL_N_sf"/>
</dbReference>
<feature type="domain" description="AMP-dependent synthetase/ligase" evidence="1">
    <location>
        <begin position="12"/>
        <end position="373"/>
    </location>
</feature>
<dbReference type="OrthoDB" id="9766486at2"/>
<dbReference type="PROSITE" id="PS00455">
    <property type="entry name" value="AMP_BINDING"/>
    <property type="match status" value="1"/>
</dbReference>
<dbReference type="InterPro" id="IPR045851">
    <property type="entry name" value="AMP-bd_C_sf"/>
</dbReference>
<dbReference type="Gene3D" id="3.40.50.12780">
    <property type="entry name" value="N-terminal domain of ligase-like"/>
    <property type="match status" value="1"/>
</dbReference>
<dbReference type="Pfam" id="PF13193">
    <property type="entry name" value="AMP-binding_C"/>
    <property type="match status" value="1"/>
</dbReference>
<keyword evidence="3" id="KW-0436">Ligase</keyword>
<gene>
    <name evidence="3" type="ORF">E4L98_12550</name>
</gene>
<reference evidence="3 4" key="1">
    <citation type="submission" date="2019-03" db="EMBL/GenBank/DDBJ databases">
        <title>Draft Genome Sequence of Duganella callidus sp. nov., a Novel Duganella Species Isolated from Cultivated Soil.</title>
        <authorList>
            <person name="Raths R."/>
            <person name="Peta V."/>
            <person name="Bucking H."/>
        </authorList>
    </citation>
    <scope>NUCLEOTIDE SEQUENCE [LARGE SCALE GENOMIC DNA]</scope>
    <source>
        <strain evidence="3 4">DN04</strain>
    </source>
</reference>
<dbReference type="InterPro" id="IPR000873">
    <property type="entry name" value="AMP-dep_synth/lig_dom"/>
</dbReference>